<dbReference type="STRING" id="1231336.L248_1669"/>
<reference evidence="2" key="1">
    <citation type="journal article" date="2013" name="Genome Announc.">
        <title>Whole-Genome Sequencing of Lactobacillus shenzhenensis Strain LY-73T.</title>
        <authorList>
            <person name="Lin Z."/>
            <person name="Liu Z."/>
            <person name="Yang R."/>
            <person name="Zou Y."/>
            <person name="Wan D."/>
            <person name="Chen J."/>
            <person name="Guo M."/>
            <person name="Zhao J."/>
            <person name="Fang C."/>
            <person name="Yang R."/>
            <person name="Liu F."/>
        </authorList>
    </citation>
    <scope>NUCLEOTIDE SEQUENCE [LARGE SCALE GENOMIC DNA]</scope>
    <source>
        <strain evidence="2">LY-73</strain>
    </source>
</reference>
<keyword evidence="2" id="KW-1185">Reference proteome</keyword>
<dbReference type="EMBL" id="KI271606">
    <property type="protein sequence ID" value="ERL64022.1"/>
    <property type="molecule type" value="Genomic_DNA"/>
</dbReference>
<dbReference type="HOGENOM" id="CLU_2898651_0_0_9"/>
<sequence length="62" mass="7014">MLVRLKNGNYVNTAYVEFIFKTGDNQWILGLNASDQDTIHVSDADVDKIVKAMRTEEQPKGD</sequence>
<organism evidence="1 2">
    <name type="scientific">Schleiferilactobacillus shenzhenensis LY-73</name>
    <dbReference type="NCBI Taxonomy" id="1231336"/>
    <lineage>
        <taxon>Bacteria</taxon>
        <taxon>Bacillati</taxon>
        <taxon>Bacillota</taxon>
        <taxon>Bacilli</taxon>
        <taxon>Lactobacillales</taxon>
        <taxon>Lactobacillaceae</taxon>
        <taxon>Schleiferilactobacillus</taxon>
    </lineage>
</organism>
<protein>
    <submittedName>
        <fullName evidence="1">Uncharacterized protein</fullName>
    </submittedName>
</protein>
<evidence type="ECO:0000313" key="2">
    <source>
        <dbReference type="Proteomes" id="UP000030647"/>
    </source>
</evidence>
<gene>
    <name evidence="1" type="ORF">L248_1669</name>
</gene>
<accession>U4TR86</accession>
<evidence type="ECO:0000313" key="1">
    <source>
        <dbReference type="EMBL" id="ERL64022.1"/>
    </source>
</evidence>
<dbReference type="AlphaFoldDB" id="U4TR86"/>
<dbReference type="RefSeq" id="WP_022530675.1">
    <property type="nucleotide sequence ID" value="NZ_KI271606.1"/>
</dbReference>
<name>U4TR86_9LACO</name>
<proteinExistence type="predicted"/>
<dbReference type="Proteomes" id="UP000030647">
    <property type="component" value="Unassembled WGS sequence"/>
</dbReference>